<dbReference type="AlphaFoldDB" id="A0A290HD29"/>
<evidence type="ECO:0000313" key="3">
    <source>
        <dbReference type="Proteomes" id="UP000217349"/>
    </source>
</evidence>
<dbReference type="GO" id="GO:0032259">
    <property type="term" value="P:methylation"/>
    <property type="evidence" value="ECO:0007669"/>
    <property type="project" value="UniProtKB-KW"/>
</dbReference>
<dbReference type="EC" id="2.1.1.301" evidence="2"/>
<accession>A0A290HD29</accession>
<keyword evidence="2" id="KW-0489">Methyltransferase</keyword>
<protein>
    <submittedName>
        <fullName evidence="2">Cypemycin N-terminal methyltransferase</fullName>
        <ecNumber evidence="2">2.1.1.301</ecNumber>
    </submittedName>
</protein>
<reference evidence="3" key="1">
    <citation type="submission" date="2017-09" db="EMBL/GenBank/DDBJ databases">
        <title>The complete genome of Sulfurospirillum sp. JPD-1.</title>
        <authorList>
            <person name="Goris T."/>
        </authorList>
    </citation>
    <scope>NUCLEOTIDE SEQUENCE [LARGE SCALE GENOMIC DNA]</scope>
    <source>
        <strain evidence="3">JPD-1</strain>
    </source>
</reference>
<dbReference type="Pfam" id="PF13649">
    <property type="entry name" value="Methyltransf_25"/>
    <property type="match status" value="1"/>
</dbReference>
<dbReference type="InterPro" id="IPR041698">
    <property type="entry name" value="Methyltransf_25"/>
</dbReference>
<dbReference type="KEGG" id="sulj:SJPD1_1215"/>
<evidence type="ECO:0000259" key="1">
    <source>
        <dbReference type="Pfam" id="PF13649"/>
    </source>
</evidence>
<keyword evidence="2" id="KW-0808">Transferase</keyword>
<evidence type="ECO:0000313" key="2">
    <source>
        <dbReference type="EMBL" id="ATB69325.1"/>
    </source>
</evidence>
<sequence>MSSNIALWNSFSKQYPQQDDASINKDAHYIIEWIESYGISFENYSLLDIGCGTGAFSIPLAQKKAHITALDISYDMLKIVHDKSVECDVGAFITLQHDSWSTFSRTQTFDIVLASMTPAISSTYDIDCMLQATKSLGIFVGWKRYENNTLLDLLLLAHNAPEHYSNRSVEVKEFLHTLEKASIAYNVHYFPTTWKRTYTYEEAKNYAYKQLLNHQIFPQEEKIDAILHDIMVDNRIVSENKSIKGVVLFSKCALLKEFSLVC</sequence>
<organism evidence="2 3">
    <name type="scientific">Sulfurospirillum diekertiae</name>
    <dbReference type="NCBI Taxonomy" id="1854492"/>
    <lineage>
        <taxon>Bacteria</taxon>
        <taxon>Pseudomonadati</taxon>
        <taxon>Campylobacterota</taxon>
        <taxon>Epsilonproteobacteria</taxon>
        <taxon>Campylobacterales</taxon>
        <taxon>Sulfurospirillaceae</taxon>
        <taxon>Sulfurospirillum</taxon>
    </lineage>
</organism>
<dbReference type="Proteomes" id="UP000217349">
    <property type="component" value="Chromosome"/>
</dbReference>
<name>A0A290HD29_9BACT</name>
<dbReference type="SUPFAM" id="SSF53335">
    <property type="entry name" value="S-adenosyl-L-methionine-dependent methyltransferases"/>
    <property type="match status" value="1"/>
</dbReference>
<dbReference type="OrthoDB" id="9790700at2"/>
<gene>
    <name evidence="2" type="ORF">SJPD1_1215</name>
</gene>
<proteinExistence type="predicted"/>
<dbReference type="Gene3D" id="3.40.50.150">
    <property type="entry name" value="Vaccinia Virus protein VP39"/>
    <property type="match status" value="1"/>
</dbReference>
<dbReference type="GO" id="GO:0008168">
    <property type="term" value="F:methyltransferase activity"/>
    <property type="evidence" value="ECO:0007669"/>
    <property type="project" value="UniProtKB-KW"/>
</dbReference>
<dbReference type="CDD" id="cd02440">
    <property type="entry name" value="AdoMet_MTases"/>
    <property type="match status" value="1"/>
</dbReference>
<dbReference type="RefSeq" id="WP_096046415.1">
    <property type="nucleotide sequence ID" value="NZ_CP023275.1"/>
</dbReference>
<dbReference type="EMBL" id="CP023275">
    <property type="protein sequence ID" value="ATB69325.1"/>
    <property type="molecule type" value="Genomic_DNA"/>
</dbReference>
<dbReference type="InterPro" id="IPR029063">
    <property type="entry name" value="SAM-dependent_MTases_sf"/>
</dbReference>
<feature type="domain" description="Methyltransferase" evidence="1">
    <location>
        <begin position="47"/>
        <end position="127"/>
    </location>
</feature>